<evidence type="ECO:0000256" key="1">
    <source>
        <dbReference type="ARBA" id="ARBA00022722"/>
    </source>
</evidence>
<evidence type="ECO:0000256" key="8">
    <source>
        <dbReference type="ARBA" id="ARBA00022932"/>
    </source>
</evidence>
<evidence type="ECO:0000256" key="4">
    <source>
        <dbReference type="ARBA" id="ARBA00022801"/>
    </source>
</evidence>
<evidence type="ECO:0000256" key="6">
    <source>
        <dbReference type="ARBA" id="ARBA00022908"/>
    </source>
</evidence>
<keyword evidence="6" id="KW-0229">DNA integration</keyword>
<dbReference type="InterPro" id="IPR039537">
    <property type="entry name" value="Retrotran_Ty1/copia-like"/>
</dbReference>
<dbReference type="Gene3D" id="3.30.420.10">
    <property type="entry name" value="Ribonuclease H-like superfamily/Ribonuclease H"/>
    <property type="match status" value="1"/>
</dbReference>
<dbReference type="PANTHER" id="PTHR42648">
    <property type="entry name" value="TRANSPOSASE, PUTATIVE-RELATED"/>
    <property type="match status" value="1"/>
</dbReference>
<keyword evidence="8" id="KW-0239">DNA-directed DNA polymerase</keyword>
<keyword evidence="8" id="KW-0548">Nucleotidyltransferase</keyword>
<keyword evidence="4" id="KW-0378">Hydrolase</keyword>
<evidence type="ECO:0000259" key="10">
    <source>
        <dbReference type="PROSITE" id="PS50994"/>
    </source>
</evidence>
<evidence type="ECO:0000256" key="7">
    <source>
        <dbReference type="ARBA" id="ARBA00022918"/>
    </source>
</evidence>
<keyword evidence="3" id="KW-0255">Endonuclease</keyword>
<keyword evidence="12" id="KW-1185">Reference proteome</keyword>
<evidence type="ECO:0000256" key="5">
    <source>
        <dbReference type="ARBA" id="ARBA00022842"/>
    </source>
</evidence>
<dbReference type="Pfam" id="PF25597">
    <property type="entry name" value="SH3_retrovirus"/>
    <property type="match status" value="1"/>
</dbReference>
<protein>
    <recommendedName>
        <fullName evidence="10">Integrase catalytic domain-containing protein</fullName>
    </recommendedName>
</protein>
<gene>
    <name evidence="11" type="ORF">PR048_022115</name>
</gene>
<dbReference type="InterPro" id="IPR036397">
    <property type="entry name" value="RNaseH_sf"/>
</dbReference>
<keyword evidence="5" id="KW-0460">Magnesium</keyword>
<comment type="caution">
    <text evidence="11">The sequence shown here is derived from an EMBL/GenBank/DDBJ whole genome shotgun (WGS) entry which is preliminary data.</text>
</comment>
<dbReference type="InterPro" id="IPR012337">
    <property type="entry name" value="RNaseH-like_sf"/>
</dbReference>
<keyword evidence="1" id="KW-0540">Nuclease</keyword>
<sequence length="286" mass="32634">MSKGQSTNRLWHDRLGHLNRMGMAVMKKGMADGISFSGEKDEQCIKCLEGKQSRKPFKGAGGKRVSQCLQSVHSDDLCGPMPQESRSGGRSKVQVFEKFREFTAQVEKQTGKQIKILRTDNGSEYVNRDLKNFLRNQGIKHELTIPYSPKQNGLEEHTNCTLVEKARCTMKKDGSDEKMWAEALNTAAYLANKLPHKATGVKTPEEWWYGRKKQKHKKWDSKSYPYIFVGYCEDSKGYRLFDTINPGKIVHSRDVVFLEDKFLVNEQQSTDMTTVDARLPSVDIES</sequence>
<evidence type="ECO:0000313" key="11">
    <source>
        <dbReference type="EMBL" id="KAJ8877660.1"/>
    </source>
</evidence>
<dbReference type="Pfam" id="PF13976">
    <property type="entry name" value="gag_pre-integrs"/>
    <property type="match status" value="1"/>
</dbReference>
<evidence type="ECO:0000256" key="2">
    <source>
        <dbReference type="ARBA" id="ARBA00022723"/>
    </source>
</evidence>
<organism evidence="11 12">
    <name type="scientific">Dryococelus australis</name>
    <dbReference type="NCBI Taxonomy" id="614101"/>
    <lineage>
        <taxon>Eukaryota</taxon>
        <taxon>Metazoa</taxon>
        <taxon>Ecdysozoa</taxon>
        <taxon>Arthropoda</taxon>
        <taxon>Hexapoda</taxon>
        <taxon>Insecta</taxon>
        <taxon>Pterygota</taxon>
        <taxon>Neoptera</taxon>
        <taxon>Polyneoptera</taxon>
        <taxon>Phasmatodea</taxon>
        <taxon>Verophasmatodea</taxon>
        <taxon>Anareolatae</taxon>
        <taxon>Phasmatidae</taxon>
        <taxon>Eurycanthinae</taxon>
        <taxon>Dryococelus</taxon>
    </lineage>
</organism>
<dbReference type="PANTHER" id="PTHR42648:SF11">
    <property type="entry name" value="TRANSPOSON TY4-P GAG-POL POLYPROTEIN"/>
    <property type="match status" value="1"/>
</dbReference>
<keyword evidence="9" id="KW-0233">DNA recombination</keyword>
<reference evidence="11 12" key="1">
    <citation type="submission" date="2023-02" db="EMBL/GenBank/DDBJ databases">
        <title>LHISI_Scaffold_Assembly.</title>
        <authorList>
            <person name="Stuart O.P."/>
            <person name="Cleave R."/>
            <person name="Magrath M.J.L."/>
            <person name="Mikheyev A.S."/>
        </authorList>
    </citation>
    <scope>NUCLEOTIDE SEQUENCE [LARGE SCALE GENOMIC DNA]</scope>
    <source>
        <strain evidence="11">Daus_M_001</strain>
        <tissue evidence="11">Leg muscle</tissue>
    </source>
</reference>
<evidence type="ECO:0000256" key="9">
    <source>
        <dbReference type="ARBA" id="ARBA00023172"/>
    </source>
</evidence>
<dbReference type="InterPro" id="IPR057670">
    <property type="entry name" value="SH3_retrovirus"/>
</dbReference>
<accession>A0ABQ9H075</accession>
<feature type="domain" description="Integrase catalytic" evidence="10">
    <location>
        <begin position="94"/>
        <end position="212"/>
    </location>
</feature>
<keyword evidence="8" id="KW-0808">Transferase</keyword>
<proteinExistence type="predicted"/>
<dbReference type="EMBL" id="JARBHB010000008">
    <property type="protein sequence ID" value="KAJ8877660.1"/>
    <property type="molecule type" value="Genomic_DNA"/>
</dbReference>
<dbReference type="PROSITE" id="PS50994">
    <property type="entry name" value="INTEGRASE"/>
    <property type="match status" value="1"/>
</dbReference>
<dbReference type="Pfam" id="PF00665">
    <property type="entry name" value="rve"/>
    <property type="match status" value="1"/>
</dbReference>
<name>A0ABQ9H075_9NEOP</name>
<dbReference type="InterPro" id="IPR001584">
    <property type="entry name" value="Integrase_cat-core"/>
</dbReference>
<evidence type="ECO:0000313" key="12">
    <source>
        <dbReference type="Proteomes" id="UP001159363"/>
    </source>
</evidence>
<dbReference type="Proteomes" id="UP001159363">
    <property type="component" value="Chromosome 7"/>
</dbReference>
<evidence type="ECO:0000256" key="3">
    <source>
        <dbReference type="ARBA" id="ARBA00022759"/>
    </source>
</evidence>
<dbReference type="SUPFAM" id="SSF53098">
    <property type="entry name" value="Ribonuclease H-like"/>
    <property type="match status" value="1"/>
</dbReference>
<dbReference type="InterPro" id="IPR025724">
    <property type="entry name" value="GAG-pre-integrase_dom"/>
</dbReference>
<keyword evidence="7" id="KW-0695">RNA-directed DNA polymerase</keyword>
<keyword evidence="2" id="KW-0479">Metal-binding</keyword>